<dbReference type="EMBL" id="JAHLFO010000136">
    <property type="protein sequence ID" value="MBU3814812.1"/>
    <property type="molecule type" value="Genomic_DNA"/>
</dbReference>
<dbReference type="InterPro" id="IPR018392">
    <property type="entry name" value="LysM"/>
</dbReference>
<proteinExistence type="inferred from homology"/>
<gene>
    <name evidence="4" type="ORF">H9791_09995</name>
</gene>
<dbReference type="GO" id="GO:0016020">
    <property type="term" value="C:membrane"/>
    <property type="evidence" value="ECO:0007669"/>
    <property type="project" value="InterPro"/>
</dbReference>
<dbReference type="PROSITE" id="PS51782">
    <property type="entry name" value="LYSM"/>
    <property type="match status" value="1"/>
</dbReference>
<dbReference type="Pfam" id="PF01464">
    <property type="entry name" value="SLT"/>
    <property type="match status" value="1"/>
</dbReference>
<name>A0A9E2KHX3_9BACE</name>
<accession>A0A9E2KHX3</accession>
<dbReference type="CDD" id="cd16894">
    <property type="entry name" value="MltD-like"/>
    <property type="match status" value="1"/>
</dbReference>
<evidence type="ECO:0000256" key="1">
    <source>
        <dbReference type="ARBA" id="ARBA00007734"/>
    </source>
</evidence>
<evidence type="ECO:0000259" key="3">
    <source>
        <dbReference type="PROSITE" id="PS51782"/>
    </source>
</evidence>
<reference evidence="4" key="1">
    <citation type="journal article" date="2021" name="PeerJ">
        <title>Extensive microbial diversity within the chicken gut microbiome revealed by metagenomics and culture.</title>
        <authorList>
            <person name="Gilroy R."/>
            <person name="Ravi A."/>
            <person name="Getino M."/>
            <person name="Pursley I."/>
            <person name="Horton D.L."/>
            <person name="Alikhan N.F."/>
            <person name="Baker D."/>
            <person name="Gharbi K."/>
            <person name="Hall N."/>
            <person name="Watson M."/>
            <person name="Adriaenssens E.M."/>
            <person name="Foster-Nyarko E."/>
            <person name="Jarju S."/>
            <person name="Secka A."/>
            <person name="Antonio M."/>
            <person name="Oren A."/>
            <person name="Chaudhuri R.R."/>
            <person name="La Ragione R."/>
            <person name="Hildebrand F."/>
            <person name="Pallen M.J."/>
        </authorList>
    </citation>
    <scope>NUCLEOTIDE SEQUENCE</scope>
    <source>
        <strain evidence="4">B3-3758</strain>
    </source>
</reference>
<dbReference type="SUPFAM" id="SSF54106">
    <property type="entry name" value="LysM domain"/>
    <property type="match status" value="1"/>
</dbReference>
<dbReference type="PROSITE" id="PS00922">
    <property type="entry name" value="TRANSGLYCOSYLASE"/>
    <property type="match status" value="1"/>
</dbReference>
<dbReference type="CDD" id="cd00118">
    <property type="entry name" value="LysM"/>
    <property type="match status" value="1"/>
</dbReference>
<dbReference type="Proteomes" id="UP000824236">
    <property type="component" value="Unassembled WGS sequence"/>
</dbReference>
<feature type="signal peptide" evidence="2">
    <location>
        <begin position="1"/>
        <end position="26"/>
    </location>
</feature>
<evidence type="ECO:0000256" key="2">
    <source>
        <dbReference type="SAM" id="SignalP"/>
    </source>
</evidence>
<dbReference type="SUPFAM" id="SSF53955">
    <property type="entry name" value="Lysozyme-like"/>
    <property type="match status" value="1"/>
</dbReference>
<dbReference type="InterPro" id="IPR000189">
    <property type="entry name" value="Transglyc_AS"/>
</dbReference>
<dbReference type="SMART" id="SM00257">
    <property type="entry name" value="LysM"/>
    <property type="match status" value="1"/>
</dbReference>
<dbReference type="InterPro" id="IPR008258">
    <property type="entry name" value="Transglycosylase_SLT_dom_1"/>
</dbReference>
<dbReference type="InterPro" id="IPR036779">
    <property type="entry name" value="LysM_dom_sf"/>
</dbReference>
<dbReference type="GO" id="GO:0008933">
    <property type="term" value="F:peptidoglycan lytic transglycosylase activity"/>
    <property type="evidence" value="ECO:0007669"/>
    <property type="project" value="InterPro"/>
</dbReference>
<dbReference type="AlphaFoldDB" id="A0A9E2KHX3"/>
<organism evidence="4 5">
    <name type="scientific">Candidatus Bacteroides intestinipullorum</name>
    <dbReference type="NCBI Taxonomy" id="2838471"/>
    <lineage>
        <taxon>Bacteria</taxon>
        <taxon>Pseudomonadati</taxon>
        <taxon>Bacteroidota</taxon>
        <taxon>Bacteroidia</taxon>
        <taxon>Bacteroidales</taxon>
        <taxon>Bacteroidaceae</taxon>
        <taxon>Bacteroides</taxon>
    </lineage>
</organism>
<dbReference type="Gene3D" id="1.10.530.10">
    <property type="match status" value="1"/>
</dbReference>
<dbReference type="PANTHER" id="PTHR37423:SF2">
    <property type="entry name" value="MEMBRANE-BOUND LYTIC MUREIN TRANSGLYCOSYLASE C"/>
    <property type="match status" value="1"/>
</dbReference>
<evidence type="ECO:0000313" key="5">
    <source>
        <dbReference type="Proteomes" id="UP000824236"/>
    </source>
</evidence>
<reference evidence="4" key="2">
    <citation type="submission" date="2021-04" db="EMBL/GenBank/DDBJ databases">
        <authorList>
            <person name="Gilroy R."/>
        </authorList>
    </citation>
    <scope>NUCLEOTIDE SEQUENCE</scope>
    <source>
        <strain evidence="4">B3-3758</strain>
    </source>
</reference>
<sequence>MHIRNQWLNSALLLAAGLLFARQAKAQESVSILVNENGTEHTETIDLPMSMTYPLDSLLNDWKAKTYIDLGKDCNTSQVNPQFSDSVYIDRLSRMPVIMEMPYNDIVRKFIDTYTGRLRSQVSFMLSACNFYMPIFEEALDAYNLPLELKYLPIIESALNPSAVSRAGASGLWQFMLSTGKLYGLESNSLVDERRDPIKATWAAARYLKDMYDIYKDWNLVIAAYNCGPGNINKAIRRANGKTDYWEIYNYLPRETRGYVPAFIAANYVMTYYCKHNICPMETNIPQATDTVLVSRTLHFQQIADICHVPLDEIKSLNPQYKRDIVPGDSKPRALRLPTEAISTFLDNQDTIYAHRSDELFKNRRIVASVNRQSKASNNGDLTYYRIRQGDTLGGIARKFGVSVRQLRRWNNLHNNRIRAGRRLKIYK</sequence>
<dbReference type="Pfam" id="PF01476">
    <property type="entry name" value="LysM"/>
    <property type="match status" value="1"/>
</dbReference>
<dbReference type="GO" id="GO:0000270">
    <property type="term" value="P:peptidoglycan metabolic process"/>
    <property type="evidence" value="ECO:0007669"/>
    <property type="project" value="InterPro"/>
</dbReference>
<dbReference type="Gene3D" id="3.10.350.10">
    <property type="entry name" value="LysM domain"/>
    <property type="match status" value="1"/>
</dbReference>
<feature type="domain" description="LysM" evidence="3">
    <location>
        <begin position="383"/>
        <end position="426"/>
    </location>
</feature>
<protein>
    <submittedName>
        <fullName evidence="4">Transglycosylase SLT domain-containing protein</fullName>
    </submittedName>
</protein>
<evidence type="ECO:0000313" key="4">
    <source>
        <dbReference type="EMBL" id="MBU3814812.1"/>
    </source>
</evidence>
<dbReference type="InterPro" id="IPR023346">
    <property type="entry name" value="Lysozyme-like_dom_sf"/>
</dbReference>
<feature type="chain" id="PRO_5038921503" evidence="2">
    <location>
        <begin position="27"/>
        <end position="428"/>
    </location>
</feature>
<comment type="similarity">
    <text evidence="1">Belongs to the transglycosylase Slt family.</text>
</comment>
<keyword evidence="2" id="KW-0732">Signal</keyword>
<comment type="caution">
    <text evidence="4">The sequence shown here is derived from an EMBL/GenBank/DDBJ whole genome shotgun (WGS) entry which is preliminary data.</text>
</comment>
<dbReference type="PANTHER" id="PTHR37423">
    <property type="entry name" value="SOLUBLE LYTIC MUREIN TRANSGLYCOSYLASE-RELATED"/>
    <property type="match status" value="1"/>
</dbReference>